<dbReference type="OrthoDB" id="16679at2759"/>
<dbReference type="EMBL" id="KQ001676">
    <property type="protein sequence ID" value="KJP87323.1"/>
    <property type="molecule type" value="Genomic_DNA"/>
</dbReference>
<dbReference type="GO" id="GO:0005789">
    <property type="term" value="C:endoplasmic reticulum membrane"/>
    <property type="evidence" value="ECO:0007669"/>
    <property type="project" value="UniProtKB-SubCell"/>
</dbReference>
<feature type="transmembrane region" description="Helical" evidence="7">
    <location>
        <begin position="74"/>
        <end position="95"/>
    </location>
</feature>
<gene>
    <name evidence="8" type="ORF">AK88_03003</name>
</gene>
<protein>
    <recommendedName>
        <fullName evidence="10">Ribosome associated membrane protein RAMP4</fullName>
    </recommendedName>
</protein>
<reference evidence="8 9" key="1">
    <citation type="submission" date="2014-03" db="EMBL/GenBank/DDBJ databases">
        <title>The Genome Sequence of Plasmodium fragile nilgiri.</title>
        <authorList>
            <consortium name="The Broad Institute Genomics Platform"/>
            <consortium name="The Broad Institute Genome Sequencing Center for Infectious Disease"/>
            <person name="Neafsey D."/>
            <person name="Duraisingh M."/>
            <person name="Young S.K."/>
            <person name="Zeng Q."/>
            <person name="Gargeya S."/>
            <person name="Abouelleil A."/>
            <person name="Alvarado L."/>
            <person name="Chapman S.B."/>
            <person name="Gainer-Dewar J."/>
            <person name="Goldberg J."/>
            <person name="Griggs A."/>
            <person name="Gujja S."/>
            <person name="Hansen M."/>
            <person name="Howarth C."/>
            <person name="Imamovic A."/>
            <person name="Larimer J."/>
            <person name="Pearson M."/>
            <person name="Poon T.W."/>
            <person name="Priest M."/>
            <person name="Roberts A."/>
            <person name="Saif S."/>
            <person name="Shea T."/>
            <person name="Sykes S."/>
            <person name="Wortman J."/>
            <person name="Nusbaum C."/>
            <person name="Birren B."/>
        </authorList>
    </citation>
    <scope>NUCLEOTIDE SEQUENCE [LARGE SCALE GENOMIC DNA]</scope>
    <source>
        <strain evidence="9">nilgiri</strain>
    </source>
</reference>
<keyword evidence="9" id="KW-1185">Reference proteome</keyword>
<evidence type="ECO:0000313" key="9">
    <source>
        <dbReference type="Proteomes" id="UP000054561"/>
    </source>
</evidence>
<name>A0A0D9QK36_PLAFR</name>
<evidence type="ECO:0000256" key="2">
    <source>
        <dbReference type="ARBA" id="ARBA00005500"/>
    </source>
</evidence>
<evidence type="ECO:0000256" key="6">
    <source>
        <dbReference type="ARBA" id="ARBA00023136"/>
    </source>
</evidence>
<accession>A0A0D9QK36</accession>
<evidence type="ECO:0000256" key="1">
    <source>
        <dbReference type="ARBA" id="ARBA00004389"/>
    </source>
</evidence>
<dbReference type="GeneID" id="24268317"/>
<comment type="subcellular location">
    <subcellularLocation>
        <location evidence="1">Endoplasmic reticulum membrane</location>
        <topology evidence="1">Single-pass membrane protein</topology>
    </subcellularLocation>
</comment>
<proteinExistence type="inferred from homology"/>
<evidence type="ECO:0000256" key="7">
    <source>
        <dbReference type="SAM" id="Phobius"/>
    </source>
</evidence>
<evidence type="ECO:0000256" key="4">
    <source>
        <dbReference type="ARBA" id="ARBA00022824"/>
    </source>
</evidence>
<keyword evidence="6 7" id="KW-0472">Membrane</keyword>
<dbReference type="PANTHER" id="PTHR15601">
    <property type="entry name" value="STRESS ASSOCIATED ENDOPLASMIC RETICULUM PROTEIN SERP1/RAMP4"/>
    <property type="match status" value="1"/>
</dbReference>
<keyword evidence="5 7" id="KW-1133">Transmembrane helix</keyword>
<keyword evidence="4" id="KW-0256">Endoplasmic reticulum</keyword>
<dbReference type="VEuPathDB" id="PlasmoDB:AK88_03003"/>
<comment type="similarity">
    <text evidence="2">Belongs to the RAMP4 family.</text>
</comment>
<evidence type="ECO:0000256" key="5">
    <source>
        <dbReference type="ARBA" id="ARBA00022989"/>
    </source>
</evidence>
<dbReference type="Proteomes" id="UP000054561">
    <property type="component" value="Unassembled WGS sequence"/>
</dbReference>
<organism evidence="8 9">
    <name type="scientific">Plasmodium fragile</name>
    <dbReference type="NCBI Taxonomy" id="5857"/>
    <lineage>
        <taxon>Eukaryota</taxon>
        <taxon>Sar</taxon>
        <taxon>Alveolata</taxon>
        <taxon>Apicomplexa</taxon>
        <taxon>Aconoidasida</taxon>
        <taxon>Haemosporida</taxon>
        <taxon>Plasmodiidae</taxon>
        <taxon>Plasmodium</taxon>
        <taxon>Plasmodium (Plasmodium)</taxon>
    </lineage>
</organism>
<sequence>MDNLQDYVKSLKEKSLYKSFKKAHKKYKSRFLGKMASNRKISQKVDAFDNNITQRGNVPASLVKKEKKHPVGPILLVIFIFVVIGSVIIQMLSMIQKSKSFN</sequence>
<keyword evidence="3 7" id="KW-0812">Transmembrane</keyword>
<dbReference type="RefSeq" id="XP_012336049.1">
    <property type="nucleotide sequence ID" value="XM_012480626.1"/>
</dbReference>
<dbReference type="InterPro" id="IPR010580">
    <property type="entry name" value="ER_stress-assoc"/>
</dbReference>
<dbReference type="PANTHER" id="PTHR15601:SF0">
    <property type="entry name" value="GEO09675P1"/>
    <property type="match status" value="1"/>
</dbReference>
<evidence type="ECO:0000256" key="3">
    <source>
        <dbReference type="ARBA" id="ARBA00022692"/>
    </source>
</evidence>
<evidence type="ECO:0000313" key="8">
    <source>
        <dbReference type="EMBL" id="KJP87323.1"/>
    </source>
</evidence>
<dbReference type="OMA" id="ATKFITQ"/>
<dbReference type="GO" id="GO:0030968">
    <property type="term" value="P:endoplasmic reticulum unfolded protein response"/>
    <property type="evidence" value="ECO:0007669"/>
    <property type="project" value="TreeGrafter"/>
</dbReference>
<dbReference type="Pfam" id="PF06624">
    <property type="entry name" value="RAMP4"/>
    <property type="match status" value="1"/>
</dbReference>
<evidence type="ECO:0008006" key="10">
    <source>
        <dbReference type="Google" id="ProtNLM"/>
    </source>
</evidence>
<dbReference type="AlphaFoldDB" id="A0A0D9QK36"/>